<dbReference type="Proteomes" id="UP001218218">
    <property type="component" value="Unassembled WGS sequence"/>
</dbReference>
<keyword evidence="7" id="KW-1133">Transmembrane helix</keyword>
<keyword evidence="2" id="KW-0813">Transport</keyword>
<dbReference type="Pfam" id="PF13646">
    <property type="entry name" value="HEAT_2"/>
    <property type="match status" value="1"/>
</dbReference>
<dbReference type="InterPro" id="IPR036770">
    <property type="entry name" value="Ankyrin_rpt-contain_sf"/>
</dbReference>
<evidence type="ECO:0000256" key="4">
    <source>
        <dbReference type="ARBA" id="ARBA00022737"/>
    </source>
</evidence>
<keyword evidence="4" id="KW-0677">Repeat</keyword>
<reference evidence="8" key="1">
    <citation type="submission" date="2023-03" db="EMBL/GenBank/DDBJ databases">
        <title>Massive genome expansion in bonnet fungi (Mycena s.s.) driven by repeated elements and novel gene families across ecological guilds.</title>
        <authorList>
            <consortium name="Lawrence Berkeley National Laboratory"/>
            <person name="Harder C.B."/>
            <person name="Miyauchi S."/>
            <person name="Viragh M."/>
            <person name="Kuo A."/>
            <person name="Thoen E."/>
            <person name="Andreopoulos B."/>
            <person name="Lu D."/>
            <person name="Skrede I."/>
            <person name="Drula E."/>
            <person name="Henrissat B."/>
            <person name="Morin E."/>
            <person name="Kohler A."/>
            <person name="Barry K."/>
            <person name="LaButti K."/>
            <person name="Morin E."/>
            <person name="Salamov A."/>
            <person name="Lipzen A."/>
            <person name="Mereny Z."/>
            <person name="Hegedus B."/>
            <person name="Baldrian P."/>
            <person name="Stursova M."/>
            <person name="Weitz H."/>
            <person name="Taylor A."/>
            <person name="Grigoriev I.V."/>
            <person name="Nagy L.G."/>
            <person name="Martin F."/>
            <person name="Kauserud H."/>
        </authorList>
    </citation>
    <scope>NUCLEOTIDE SEQUENCE</scope>
    <source>
        <strain evidence="8">CBHHK002</strain>
    </source>
</reference>
<dbReference type="InterPro" id="IPR011989">
    <property type="entry name" value="ARM-like"/>
</dbReference>
<keyword evidence="9" id="KW-1185">Reference proteome</keyword>
<dbReference type="GO" id="GO:0006606">
    <property type="term" value="P:protein import into nucleus"/>
    <property type="evidence" value="ECO:0007669"/>
    <property type="project" value="InterPro"/>
</dbReference>
<evidence type="ECO:0000256" key="7">
    <source>
        <dbReference type="SAM" id="Phobius"/>
    </source>
</evidence>
<name>A0AAD7A1W1_9AGAR</name>
<evidence type="ECO:0000256" key="5">
    <source>
        <dbReference type="ARBA" id="ARBA00022927"/>
    </source>
</evidence>
<evidence type="ECO:0000256" key="6">
    <source>
        <dbReference type="PROSITE-ProRule" id="PRU00103"/>
    </source>
</evidence>
<dbReference type="PROSITE" id="PS50077">
    <property type="entry name" value="HEAT_REPEAT"/>
    <property type="match status" value="1"/>
</dbReference>
<dbReference type="Gene3D" id="1.25.10.10">
    <property type="entry name" value="Leucine-rich Repeat Variant"/>
    <property type="match status" value="4"/>
</dbReference>
<sequence length="1090" mass="121207">MVSLSIIGHAVRFSSPALRFFSLFIYSLVLIPGINLIAPFSMFIALHILHNKSRRRHPVFWSTVSHPLHSIRSFILRRRRSDIESQNCSSAASSLAETHTGFLLIGLGCLATINMMFVIDVELAVFRNKNPDSREDDEWGFGQVLALLLLVVPIRDFVSSIIEIRRKRREHDKHAEERKQHFEDALHTAIETNHIPVAKFKAMIENGADPDTPIKGHKVVTLFQLSAYLREVDLMNFLSDRVDINFDGGEYGRPIDVFIANGDRELVELLLSKATINIDLPHEINPAFKRMAEKNKHIEAARLVFHRAFKSTNLRATIVAMTKILQGLSENHCQAGLEGLARFTEIVEWREAIRPAIQEMIIGLNAINWDVRRAAIKGITRLAGIGEWSEEIRPAIPVVVKVLTNPYIKDRELHAVQQSLSCLAGIAEWRAEILKLIPGLVEDRDGFGWHIALNQLSRLSQISQLQGEVRPALTKIIGILKGSSALVRGSTLTALVPLARIAEWHEDLRPAVMGMVTALADADSSVRTQALQSLSEVSQFAEWRKEIRPAIPRMIAALQDSDVALNASDSLLRLAKLAEWREDLRLVILAMIAALKNSSLNQSRHRFLTDLSALVEIADWSDEVLSAIPCIVTALKHSEWSVRLGALQVLSTIVRKSKCCAEIHPAISAIIESLEDPYPKARATALSTLSVLGKTAQWREKLWEAMPRMIAVAKDPSWDVRKVALESLSQLTDLPEWRKEIRAAIAVMIEGLEDSDSDVREASLNGILLLAKIPAWRGDIRPALRSITSTLKDPNLAVRLHAFEGLSGFVRIAEYHEDLRSAIMEMIAALADTDSDVRLASLNSLLQSAEIAEWSEEIRPAIPTIIAAFRQYSDIDGLQRLAKMVAWHGEIRSAIPEMIADLCNSQSDVRDTALKSLSVLTEIAELREAILPAIPGIIAVLNSNPRARKAALISLSRLADTAHWREIRPAIPASIAALRDPSLVENALECLTRLADIAKLRAEILAAIPAVISVLTDSRLTVREAALKAITRLATMADPDARLDLLVPGPGVEDWVVGCFARVLVALGWRSQPNIYKNLQYYEPEFLMIT</sequence>
<dbReference type="Gene3D" id="1.25.40.20">
    <property type="entry name" value="Ankyrin repeat-containing domain"/>
    <property type="match status" value="1"/>
</dbReference>
<dbReference type="GO" id="GO:0005737">
    <property type="term" value="C:cytoplasm"/>
    <property type="evidence" value="ECO:0007669"/>
    <property type="project" value="UniProtKB-SubCell"/>
</dbReference>
<proteinExistence type="predicted"/>
<feature type="repeat" description="HEAT" evidence="6">
    <location>
        <begin position="1007"/>
        <end position="1045"/>
    </location>
</feature>
<dbReference type="EMBL" id="JARIHO010000018">
    <property type="protein sequence ID" value="KAJ7347863.1"/>
    <property type="molecule type" value="Genomic_DNA"/>
</dbReference>
<keyword evidence="5" id="KW-0653">Protein transport</keyword>
<evidence type="ECO:0000256" key="3">
    <source>
        <dbReference type="ARBA" id="ARBA00022490"/>
    </source>
</evidence>
<comment type="caution">
    <text evidence="8">The sequence shown here is derived from an EMBL/GenBank/DDBJ whole genome shotgun (WGS) entry which is preliminary data.</text>
</comment>
<keyword evidence="7" id="KW-0472">Membrane</keyword>
<evidence type="ECO:0000256" key="2">
    <source>
        <dbReference type="ARBA" id="ARBA00022448"/>
    </source>
</evidence>
<keyword evidence="7" id="KW-0812">Transmembrane</keyword>
<evidence type="ECO:0000313" key="8">
    <source>
        <dbReference type="EMBL" id="KAJ7347863.1"/>
    </source>
</evidence>
<dbReference type="SUPFAM" id="SSF48371">
    <property type="entry name" value="ARM repeat"/>
    <property type="match status" value="2"/>
</dbReference>
<comment type="subcellular location">
    <subcellularLocation>
        <location evidence="1">Cytoplasm</location>
    </subcellularLocation>
</comment>
<dbReference type="PANTHER" id="PTHR10527">
    <property type="entry name" value="IMPORTIN BETA"/>
    <property type="match status" value="1"/>
</dbReference>
<feature type="transmembrane region" description="Helical" evidence="7">
    <location>
        <begin position="20"/>
        <end position="46"/>
    </location>
</feature>
<dbReference type="InterPro" id="IPR021133">
    <property type="entry name" value="HEAT_type_2"/>
</dbReference>
<gene>
    <name evidence="8" type="ORF">DFH08DRAFT_866740</name>
</gene>
<organism evidence="8 9">
    <name type="scientific">Mycena albidolilacea</name>
    <dbReference type="NCBI Taxonomy" id="1033008"/>
    <lineage>
        <taxon>Eukaryota</taxon>
        <taxon>Fungi</taxon>
        <taxon>Dikarya</taxon>
        <taxon>Basidiomycota</taxon>
        <taxon>Agaricomycotina</taxon>
        <taxon>Agaricomycetes</taxon>
        <taxon>Agaricomycetidae</taxon>
        <taxon>Agaricales</taxon>
        <taxon>Marasmiineae</taxon>
        <taxon>Mycenaceae</taxon>
        <taxon>Mycena</taxon>
    </lineage>
</organism>
<evidence type="ECO:0000256" key="1">
    <source>
        <dbReference type="ARBA" id="ARBA00004496"/>
    </source>
</evidence>
<protein>
    <submittedName>
        <fullName evidence="8">Armadillo-type protein</fullName>
    </submittedName>
</protein>
<feature type="transmembrane region" description="Helical" evidence="7">
    <location>
        <begin position="101"/>
        <end position="119"/>
    </location>
</feature>
<dbReference type="AlphaFoldDB" id="A0AAD7A1W1"/>
<evidence type="ECO:0000313" key="9">
    <source>
        <dbReference type="Proteomes" id="UP001218218"/>
    </source>
</evidence>
<dbReference type="SUPFAM" id="SSF48403">
    <property type="entry name" value="Ankyrin repeat"/>
    <property type="match status" value="1"/>
</dbReference>
<keyword evidence="3" id="KW-0963">Cytoplasm</keyword>
<accession>A0AAD7A1W1</accession>
<dbReference type="InterPro" id="IPR016024">
    <property type="entry name" value="ARM-type_fold"/>
</dbReference>
<dbReference type="InterPro" id="IPR040122">
    <property type="entry name" value="Importin_beta"/>
</dbReference>